<protein>
    <submittedName>
        <fullName evidence="4">Periplasmic aromatic aldehyde oxidoreductase, molybdenum binding subunit YagR @ 4-hydroxybenzoyl-CoA reductase, alpha subunit</fullName>
        <ecNumber evidence="4">1.3.99.20</ecNumber>
    </submittedName>
</protein>
<keyword evidence="1" id="KW-0500">Molybdenum</keyword>
<dbReference type="EC" id="1.3.99.20" evidence="4"/>
<dbReference type="SMART" id="SM01008">
    <property type="entry name" value="Ald_Xan_dh_C"/>
    <property type="match status" value="1"/>
</dbReference>
<feature type="domain" description="Aldehyde oxidase/xanthine dehydrogenase a/b hammerhead" evidence="3">
    <location>
        <begin position="25"/>
        <end position="114"/>
    </location>
</feature>
<proteinExistence type="predicted"/>
<dbReference type="Pfam" id="PF02738">
    <property type="entry name" value="MoCoBD_1"/>
    <property type="match status" value="1"/>
</dbReference>
<dbReference type="SUPFAM" id="SSF54665">
    <property type="entry name" value="CO dehydrogenase molybdoprotein N-domain-like"/>
    <property type="match status" value="1"/>
</dbReference>
<dbReference type="Pfam" id="PF20256">
    <property type="entry name" value="MoCoBD_2"/>
    <property type="match status" value="1"/>
</dbReference>
<dbReference type="GO" id="GO:0005506">
    <property type="term" value="F:iron ion binding"/>
    <property type="evidence" value="ECO:0007669"/>
    <property type="project" value="InterPro"/>
</dbReference>
<dbReference type="AlphaFoldDB" id="A0A6J4J338"/>
<dbReference type="InterPro" id="IPR008274">
    <property type="entry name" value="AldOxase/xan_DH_MoCoBD1"/>
</dbReference>
<dbReference type="InterPro" id="IPR000674">
    <property type="entry name" value="Ald_Oxase/Xan_DH_a/b"/>
</dbReference>
<name>A0A6J4J338_9BACT</name>
<dbReference type="PANTHER" id="PTHR11908">
    <property type="entry name" value="XANTHINE DEHYDROGENASE"/>
    <property type="match status" value="1"/>
</dbReference>
<organism evidence="4">
    <name type="scientific">uncultured Chthoniobacterales bacterium</name>
    <dbReference type="NCBI Taxonomy" id="1836801"/>
    <lineage>
        <taxon>Bacteria</taxon>
        <taxon>Pseudomonadati</taxon>
        <taxon>Verrucomicrobiota</taxon>
        <taxon>Spartobacteria</taxon>
        <taxon>Chthoniobacterales</taxon>
        <taxon>environmental samples</taxon>
    </lineage>
</organism>
<gene>
    <name evidence="4" type="ORF">AVDCRST_MAG42-3335</name>
</gene>
<dbReference type="InterPro" id="IPR046867">
    <property type="entry name" value="AldOxase/xan_DH_MoCoBD2"/>
</dbReference>
<keyword evidence="2 4" id="KW-0560">Oxidoreductase</keyword>
<dbReference type="GO" id="GO:0016491">
    <property type="term" value="F:oxidoreductase activity"/>
    <property type="evidence" value="ECO:0007669"/>
    <property type="project" value="UniProtKB-KW"/>
</dbReference>
<evidence type="ECO:0000259" key="3">
    <source>
        <dbReference type="SMART" id="SM01008"/>
    </source>
</evidence>
<evidence type="ECO:0000256" key="1">
    <source>
        <dbReference type="ARBA" id="ARBA00022505"/>
    </source>
</evidence>
<dbReference type="Gene3D" id="3.90.1170.50">
    <property type="entry name" value="Aldehyde oxidase/xanthine dehydrogenase, a/b hammerhead"/>
    <property type="match status" value="1"/>
</dbReference>
<dbReference type="SUPFAM" id="SSF56003">
    <property type="entry name" value="Molybdenum cofactor-binding domain"/>
    <property type="match status" value="1"/>
</dbReference>
<evidence type="ECO:0000313" key="4">
    <source>
        <dbReference type="EMBL" id="CAA9269056.1"/>
    </source>
</evidence>
<accession>A0A6J4J338</accession>
<dbReference type="PANTHER" id="PTHR11908:SF132">
    <property type="entry name" value="ALDEHYDE OXIDASE 1-RELATED"/>
    <property type="match status" value="1"/>
</dbReference>
<dbReference type="InterPro" id="IPR016208">
    <property type="entry name" value="Ald_Oxase/xanthine_DH-like"/>
</dbReference>
<sequence>MSDWPKETKFLGKSTLRLDGPAKVTGAAKYAFDVQPNGWLWGAILRSKWPAAKITAINLDKAKAAAGIKAAVLAREGERQVRYYGEELAAIAGTSKEAVLDALQLIEVQATPVPFVVKEMDATKPDAPKIFADGQNVGEAQVRENGNVEEGFANSAAIVENTFETQVQLHHPLETHGNTVAFTPEEITVWASTQGVFSVRDGIADNMQVPQSQVRVICDYMGGGFGAKLGPGLEGAIAVRLSQAAGAPVKLMLTRLDESLAVGNRPSTFQKVKLGASADGMLLAYELDSFGCPGFAAGGATAAGGSGATFPAPYIYKVPNTRVKQASVAINAGSSRAFRAPGHPTASFSMEAMMDDLAVKLGIDPVELRLKNDPFDVRRKEYEIGRDKFGWKEKYKKPGSSTGIVRTGVGCGGATWGGGGRGTQAEVQINRDGNVEVRCGTQDIGTGARTVVAMVAAEVLGLTPEKITVRIGDTRFPPSGGSGGSTTTPSVSPAIFDACTNALNELQKVSGVADARGTNWPDACKKIGMNPIVVQGKWREGLSSSGAGGVQFAEVEVDTETGFVHIRSILAVQDCGLIVNRLTCESQINGGIIQGIGYALYEARLMDRATGVVLNPNFEYYKLPNGADVPPIDIVLLDMPERGVIGVGEPCHIPTAAAIANAVANAIGVRITSLPITPDKVLAALGKVPPPKTMAGVPWLDDAFALVRSLPARVVEEFTV</sequence>
<dbReference type="InterPro" id="IPR037165">
    <property type="entry name" value="AldOxase/xan_DH_Mopterin-bd_sf"/>
</dbReference>
<dbReference type="EMBL" id="CADCTA010000117">
    <property type="protein sequence ID" value="CAA9269056.1"/>
    <property type="molecule type" value="Genomic_DNA"/>
</dbReference>
<reference evidence="4" key="1">
    <citation type="submission" date="2020-02" db="EMBL/GenBank/DDBJ databases">
        <authorList>
            <person name="Meier V. D."/>
        </authorList>
    </citation>
    <scope>NUCLEOTIDE SEQUENCE</scope>
    <source>
        <strain evidence="4">AVDCRST_MAG42</strain>
    </source>
</reference>
<dbReference type="Gene3D" id="3.30.365.10">
    <property type="entry name" value="Aldehyde oxidase/xanthine dehydrogenase, molybdopterin binding domain"/>
    <property type="match status" value="4"/>
</dbReference>
<dbReference type="InterPro" id="IPR036856">
    <property type="entry name" value="Ald_Oxase/Xan_DH_a/b_sf"/>
</dbReference>
<evidence type="ECO:0000256" key="2">
    <source>
        <dbReference type="ARBA" id="ARBA00023002"/>
    </source>
</evidence>